<reference evidence="1" key="1">
    <citation type="journal article" date="2023" name="PhytoFront">
        <title>Draft Genome Resources of Seven Strains of Tilletia horrida, Causal Agent of Kernel Smut of Rice.</title>
        <authorList>
            <person name="Khanal S."/>
            <person name="Antony Babu S."/>
            <person name="Zhou X.G."/>
        </authorList>
    </citation>
    <scope>NUCLEOTIDE SEQUENCE</scope>
    <source>
        <strain evidence="1">TX6</strain>
    </source>
</reference>
<protein>
    <submittedName>
        <fullName evidence="1">Uncharacterized protein</fullName>
    </submittedName>
</protein>
<proteinExistence type="predicted"/>
<name>A0AAN6GRT1_9BASI</name>
<sequence>MSAVPTASDEQVLRWAREALKTGREDEIALLEHQFAKIRVVQQQHTPDPLNISEPGRPSVKCSSCSKLQDAMMETAIWASTCRDFAFSNAILQRLEDPQAQGSCTEKACPSFADRLSDTHKTVVRRIVFYQNQQSQRVSQLSIESAFQQVDVALTDMKEITGPTLFPHLLAYNFVPFHTRRIYQPVNFEKRYFDPLVSWTYNQDVDFRQRLMRTCLLDVVIDVTGGEGEGPAEVRSAQRSPEIRTLCQRFVKKEESWTDLSDELLEVALRHGTLAGQETGKARKQAREDIAIELADASLIVLDCLWDSNAETCDEPLIKDLVAKLVAVSGLADRFHVHDGTVGDVADRICNARQPMGTILQDTAWLIFAAWFKQHQRDQAHDKDAVPHPVAQSKNPVDIFERKYEILHRRRLQATSHDSSSTAQYLVACQDFGSAALASNVDDSMRNKAIAAVDQAVSLLCSSLANITAEQNHKLHTLYETWAALLSHNNDPDAALQIRHERVATAVRAFSSSKTETNRLALQTASSSFAEHCQNL</sequence>
<gene>
    <name evidence="1" type="ORF">OC846_002585</name>
</gene>
<comment type="caution">
    <text evidence="1">The sequence shown here is derived from an EMBL/GenBank/DDBJ whole genome shotgun (WGS) entry which is preliminary data.</text>
</comment>
<organism evidence="1 2">
    <name type="scientific">Tilletia horrida</name>
    <dbReference type="NCBI Taxonomy" id="155126"/>
    <lineage>
        <taxon>Eukaryota</taxon>
        <taxon>Fungi</taxon>
        <taxon>Dikarya</taxon>
        <taxon>Basidiomycota</taxon>
        <taxon>Ustilaginomycotina</taxon>
        <taxon>Exobasidiomycetes</taxon>
        <taxon>Tilletiales</taxon>
        <taxon>Tilletiaceae</taxon>
        <taxon>Tilletia</taxon>
    </lineage>
</organism>
<evidence type="ECO:0000313" key="2">
    <source>
        <dbReference type="Proteomes" id="UP001176517"/>
    </source>
</evidence>
<dbReference type="EMBL" id="JAPDMZ010000052">
    <property type="protein sequence ID" value="KAK0553340.1"/>
    <property type="molecule type" value="Genomic_DNA"/>
</dbReference>
<accession>A0AAN6GRT1</accession>
<dbReference type="Proteomes" id="UP001176517">
    <property type="component" value="Unassembled WGS sequence"/>
</dbReference>
<dbReference type="AlphaFoldDB" id="A0AAN6GRT1"/>
<keyword evidence="2" id="KW-1185">Reference proteome</keyword>
<evidence type="ECO:0000313" key="1">
    <source>
        <dbReference type="EMBL" id="KAK0553340.1"/>
    </source>
</evidence>